<feature type="domain" description="HTH myb-type" evidence="5">
    <location>
        <begin position="405"/>
        <end position="462"/>
    </location>
</feature>
<accession>A0A5A7RAH1</accession>
<comment type="subcellular location">
    <subcellularLocation>
        <location evidence="1">Nucleus</location>
    </subcellularLocation>
</comment>
<dbReference type="InterPro" id="IPR001005">
    <property type="entry name" value="SANT/Myb"/>
</dbReference>
<evidence type="ECO:0000259" key="4">
    <source>
        <dbReference type="PROSITE" id="PS50090"/>
    </source>
</evidence>
<gene>
    <name evidence="6" type="ORF">STAS_31868</name>
</gene>
<dbReference type="Pfam" id="PF00249">
    <property type="entry name" value="Myb_DNA-binding"/>
    <property type="match status" value="1"/>
</dbReference>
<name>A0A5A7RAH1_STRAF</name>
<keyword evidence="2" id="KW-0539">Nucleus</keyword>
<keyword evidence="7" id="KW-1185">Reference proteome</keyword>
<dbReference type="AlphaFoldDB" id="A0A5A7RAH1"/>
<dbReference type="Gene3D" id="1.10.246.220">
    <property type="match status" value="1"/>
</dbReference>
<dbReference type="PROSITE" id="PS50090">
    <property type="entry name" value="MYB_LIKE"/>
    <property type="match status" value="1"/>
</dbReference>
<dbReference type="InterPro" id="IPR017930">
    <property type="entry name" value="Myb_dom"/>
</dbReference>
<dbReference type="GO" id="GO:0005634">
    <property type="term" value="C:nucleus"/>
    <property type="evidence" value="ECO:0007669"/>
    <property type="project" value="UniProtKB-SubCell"/>
</dbReference>
<feature type="compositionally biased region" description="Basic and acidic residues" evidence="3">
    <location>
        <begin position="194"/>
        <end position="207"/>
    </location>
</feature>
<dbReference type="CDD" id="cd11660">
    <property type="entry name" value="SANT_TRF"/>
    <property type="match status" value="1"/>
</dbReference>
<protein>
    <submittedName>
        <fullName evidence="6">Telomeric repeat binding protein 1</fullName>
    </submittedName>
</protein>
<evidence type="ECO:0000256" key="3">
    <source>
        <dbReference type="SAM" id="MobiDB-lite"/>
    </source>
</evidence>
<dbReference type="PANTHER" id="PTHR47122:SF13">
    <property type="entry name" value="HOMEODOMAIN-LIKE PROTEIN-RELATED"/>
    <property type="match status" value="1"/>
</dbReference>
<feature type="domain" description="Myb-like" evidence="4">
    <location>
        <begin position="411"/>
        <end position="458"/>
    </location>
</feature>
<proteinExistence type="predicted"/>
<evidence type="ECO:0000313" key="6">
    <source>
        <dbReference type="EMBL" id="GER54300.1"/>
    </source>
</evidence>
<dbReference type="SUPFAM" id="SSF46689">
    <property type="entry name" value="Homeodomain-like"/>
    <property type="match status" value="1"/>
</dbReference>
<dbReference type="PROSITE" id="PS51294">
    <property type="entry name" value="HTH_MYB"/>
    <property type="match status" value="1"/>
</dbReference>
<dbReference type="Proteomes" id="UP000325081">
    <property type="component" value="Unassembled WGS sequence"/>
</dbReference>
<reference evidence="7" key="1">
    <citation type="journal article" date="2019" name="Curr. Biol.">
        <title>Genome Sequence of Striga asiatica Provides Insight into the Evolution of Plant Parasitism.</title>
        <authorList>
            <person name="Yoshida S."/>
            <person name="Kim S."/>
            <person name="Wafula E.K."/>
            <person name="Tanskanen J."/>
            <person name="Kim Y.M."/>
            <person name="Honaas L."/>
            <person name="Yang Z."/>
            <person name="Spallek T."/>
            <person name="Conn C.E."/>
            <person name="Ichihashi Y."/>
            <person name="Cheong K."/>
            <person name="Cui S."/>
            <person name="Der J.P."/>
            <person name="Gundlach H."/>
            <person name="Jiao Y."/>
            <person name="Hori C."/>
            <person name="Ishida J.K."/>
            <person name="Kasahara H."/>
            <person name="Kiba T."/>
            <person name="Kim M.S."/>
            <person name="Koo N."/>
            <person name="Laohavisit A."/>
            <person name="Lee Y.H."/>
            <person name="Lumba S."/>
            <person name="McCourt P."/>
            <person name="Mortimer J.C."/>
            <person name="Mutuku J.M."/>
            <person name="Nomura T."/>
            <person name="Sasaki-Sekimoto Y."/>
            <person name="Seto Y."/>
            <person name="Wang Y."/>
            <person name="Wakatake T."/>
            <person name="Sakakibara H."/>
            <person name="Demura T."/>
            <person name="Yamaguchi S."/>
            <person name="Yoneyama K."/>
            <person name="Manabe R.I."/>
            <person name="Nelson D.C."/>
            <person name="Schulman A.H."/>
            <person name="Timko M.P."/>
            <person name="dePamphilis C.W."/>
            <person name="Choi D."/>
            <person name="Shirasu K."/>
        </authorList>
    </citation>
    <scope>NUCLEOTIDE SEQUENCE [LARGE SCALE GENOMIC DNA]</scope>
    <source>
        <strain evidence="7">cv. UVA1</strain>
    </source>
</reference>
<dbReference type="SMART" id="SM00717">
    <property type="entry name" value="SANT"/>
    <property type="match status" value="1"/>
</dbReference>
<evidence type="ECO:0000256" key="1">
    <source>
        <dbReference type="ARBA" id="ARBA00004123"/>
    </source>
</evidence>
<feature type="region of interest" description="Disordered" evidence="3">
    <location>
        <begin position="186"/>
        <end position="221"/>
    </location>
</feature>
<evidence type="ECO:0000259" key="5">
    <source>
        <dbReference type="PROSITE" id="PS51294"/>
    </source>
</evidence>
<comment type="caution">
    <text evidence="6">The sequence shown here is derived from an EMBL/GenBank/DDBJ whole genome shotgun (WGS) entry which is preliminary data.</text>
</comment>
<dbReference type="OrthoDB" id="608866at2759"/>
<evidence type="ECO:0000256" key="2">
    <source>
        <dbReference type="ARBA" id="ARBA00023242"/>
    </source>
</evidence>
<dbReference type="PANTHER" id="PTHR47122">
    <property type="entry name" value="MYB-LIKE DNA-BINDING DOMAIN CONTAINING PROTEIN, EXPRESSED"/>
    <property type="match status" value="1"/>
</dbReference>
<sequence>MEDGPVTIGFEDGTIDVDRLLVEPQEGNISVDSVMCFNEKITEKAMGMDNICCNFGVTDTAVALESKNILSRDVLDSVSSEADVGYFRLHNDFCSMGDDYLLGVRFSESITNLDYGPSEGLLTSVSDSSVLPNDLFNIDTSDFGEVPSLCNESEIEKPPKSPVSSTLSHDIYKLHNISSNSLEMLPDEKDDEFEPNKSEIKSSREECNGNLTTQKRSRRPTKRYIDELVDPIARIPKKRREFSYSAEKDNKKCRVGPKVLGPSAAEESSVVAIQVPFASLVHKECPKRSRSHDMHKEIGTWHKRTRSTDRGHSTLNSKDKKGRGHFITDVYPMKIDYCPTSAANEKKSEFFQAKSPKKNSCMKTENKIRRYEYPNPTEISSEEASSCRKHHSPTEISSEEASSCRKHHRLWTVAEVKKLIDGVSEYGVGRWSRIKKLSFSASAHRTSVDLKDKWRNLLKASHMQLGNQQGEKKRNIAWRPLPKSILRRVCELANMYPYPKCRTKHRITSDSPNGNTDITLNNYRRILQSINGN</sequence>
<evidence type="ECO:0000313" key="7">
    <source>
        <dbReference type="Proteomes" id="UP000325081"/>
    </source>
</evidence>
<dbReference type="InterPro" id="IPR009057">
    <property type="entry name" value="Homeodomain-like_sf"/>
</dbReference>
<dbReference type="EMBL" id="BKCP01011070">
    <property type="protein sequence ID" value="GER54300.1"/>
    <property type="molecule type" value="Genomic_DNA"/>
</dbReference>
<organism evidence="6 7">
    <name type="scientific">Striga asiatica</name>
    <name type="common">Asiatic witchweed</name>
    <name type="synonym">Buchnera asiatica</name>
    <dbReference type="NCBI Taxonomy" id="4170"/>
    <lineage>
        <taxon>Eukaryota</taxon>
        <taxon>Viridiplantae</taxon>
        <taxon>Streptophyta</taxon>
        <taxon>Embryophyta</taxon>
        <taxon>Tracheophyta</taxon>
        <taxon>Spermatophyta</taxon>
        <taxon>Magnoliopsida</taxon>
        <taxon>eudicotyledons</taxon>
        <taxon>Gunneridae</taxon>
        <taxon>Pentapetalae</taxon>
        <taxon>asterids</taxon>
        <taxon>lamiids</taxon>
        <taxon>Lamiales</taxon>
        <taxon>Orobanchaceae</taxon>
        <taxon>Buchnereae</taxon>
        <taxon>Striga</taxon>
    </lineage>
</organism>